<dbReference type="Pfam" id="PF17917">
    <property type="entry name" value="RT_RNaseH"/>
    <property type="match status" value="1"/>
</dbReference>
<evidence type="ECO:0000313" key="10">
    <source>
        <dbReference type="EMBL" id="BES87404.1"/>
    </source>
</evidence>
<dbReference type="EC" id="2.7.7.49" evidence="1"/>
<dbReference type="CDD" id="cd09274">
    <property type="entry name" value="RNase_HI_RT_Ty3"/>
    <property type="match status" value="1"/>
</dbReference>
<feature type="compositionally biased region" description="Polar residues" evidence="8">
    <location>
        <begin position="442"/>
        <end position="459"/>
    </location>
</feature>
<evidence type="ECO:0000313" key="11">
    <source>
        <dbReference type="Proteomes" id="UP001307889"/>
    </source>
</evidence>
<reference evidence="10 11" key="1">
    <citation type="submission" date="2023-09" db="EMBL/GenBank/DDBJ databases">
        <title>Nesidiocoris tenuis whole genome shotgun sequence.</title>
        <authorList>
            <person name="Shibata T."/>
            <person name="Shimoda M."/>
            <person name="Kobayashi T."/>
            <person name="Uehara T."/>
        </authorList>
    </citation>
    <scope>NUCLEOTIDE SEQUENCE [LARGE SCALE GENOMIC DNA]</scope>
    <source>
        <strain evidence="10 11">Japan</strain>
    </source>
</reference>
<gene>
    <name evidence="10" type="ORF">NTJ_00211</name>
</gene>
<dbReference type="InterPro" id="IPR012337">
    <property type="entry name" value="RNaseH-like_sf"/>
</dbReference>
<dbReference type="SUPFAM" id="SSF56672">
    <property type="entry name" value="DNA/RNA polymerases"/>
    <property type="match status" value="1"/>
</dbReference>
<dbReference type="PANTHER" id="PTHR37984">
    <property type="entry name" value="PROTEIN CBG26694"/>
    <property type="match status" value="1"/>
</dbReference>
<keyword evidence="4" id="KW-0540">Nuclease</keyword>
<dbReference type="Gene3D" id="1.10.340.70">
    <property type="match status" value="1"/>
</dbReference>
<dbReference type="PANTHER" id="PTHR37984:SF5">
    <property type="entry name" value="PROTEIN NYNRIN-LIKE"/>
    <property type="match status" value="1"/>
</dbReference>
<protein>
    <recommendedName>
        <fullName evidence="1">RNA-directed DNA polymerase</fullName>
        <ecNumber evidence="1">2.7.7.49</ecNumber>
    </recommendedName>
</protein>
<keyword evidence="5" id="KW-0255">Endonuclease</keyword>
<evidence type="ECO:0000256" key="7">
    <source>
        <dbReference type="ARBA" id="ARBA00022918"/>
    </source>
</evidence>
<keyword evidence="11" id="KW-1185">Reference proteome</keyword>
<dbReference type="InterPro" id="IPR041588">
    <property type="entry name" value="Integrase_H2C2"/>
</dbReference>
<feature type="compositionally biased region" description="Pro residues" evidence="8">
    <location>
        <begin position="460"/>
        <end position="470"/>
    </location>
</feature>
<dbReference type="InterPro" id="IPR041373">
    <property type="entry name" value="RT_RNaseH"/>
</dbReference>
<evidence type="ECO:0000256" key="5">
    <source>
        <dbReference type="ARBA" id="ARBA00022759"/>
    </source>
</evidence>
<dbReference type="PROSITE" id="PS50994">
    <property type="entry name" value="INTEGRASE"/>
    <property type="match status" value="1"/>
</dbReference>
<evidence type="ECO:0000256" key="6">
    <source>
        <dbReference type="ARBA" id="ARBA00022801"/>
    </source>
</evidence>
<evidence type="ECO:0000259" key="9">
    <source>
        <dbReference type="PROSITE" id="PS50994"/>
    </source>
</evidence>
<keyword evidence="2" id="KW-0808">Transferase</keyword>
<evidence type="ECO:0000256" key="8">
    <source>
        <dbReference type="SAM" id="MobiDB-lite"/>
    </source>
</evidence>
<feature type="compositionally biased region" description="Basic and acidic residues" evidence="8">
    <location>
        <begin position="473"/>
        <end position="492"/>
    </location>
</feature>
<dbReference type="InterPro" id="IPR043502">
    <property type="entry name" value="DNA/RNA_pol_sf"/>
</dbReference>
<keyword evidence="6" id="KW-0378">Hydrolase</keyword>
<accession>A0ABN7A8E6</accession>
<dbReference type="EMBL" id="AP028909">
    <property type="protein sequence ID" value="BES87404.1"/>
    <property type="molecule type" value="Genomic_DNA"/>
</dbReference>
<evidence type="ECO:0000256" key="3">
    <source>
        <dbReference type="ARBA" id="ARBA00022695"/>
    </source>
</evidence>
<evidence type="ECO:0000256" key="2">
    <source>
        <dbReference type="ARBA" id="ARBA00022679"/>
    </source>
</evidence>
<keyword evidence="7" id="KW-0695">RNA-directed DNA polymerase</keyword>
<dbReference type="SUPFAM" id="SSF53098">
    <property type="entry name" value="Ribonuclease H-like"/>
    <property type="match status" value="1"/>
</dbReference>
<dbReference type="InterPro" id="IPR001584">
    <property type="entry name" value="Integrase_cat-core"/>
</dbReference>
<dbReference type="Pfam" id="PF17921">
    <property type="entry name" value="Integrase_H2C2"/>
    <property type="match status" value="1"/>
</dbReference>
<feature type="domain" description="Integrase catalytic" evidence="9">
    <location>
        <begin position="220"/>
        <end position="338"/>
    </location>
</feature>
<organism evidence="10 11">
    <name type="scientific">Nesidiocoris tenuis</name>
    <dbReference type="NCBI Taxonomy" id="355587"/>
    <lineage>
        <taxon>Eukaryota</taxon>
        <taxon>Metazoa</taxon>
        <taxon>Ecdysozoa</taxon>
        <taxon>Arthropoda</taxon>
        <taxon>Hexapoda</taxon>
        <taxon>Insecta</taxon>
        <taxon>Pterygota</taxon>
        <taxon>Neoptera</taxon>
        <taxon>Paraneoptera</taxon>
        <taxon>Hemiptera</taxon>
        <taxon>Heteroptera</taxon>
        <taxon>Panheteroptera</taxon>
        <taxon>Cimicomorpha</taxon>
        <taxon>Miridae</taxon>
        <taxon>Dicyphina</taxon>
        <taxon>Nesidiocoris</taxon>
    </lineage>
</organism>
<dbReference type="Gene3D" id="3.30.420.10">
    <property type="entry name" value="Ribonuclease H-like superfamily/Ribonuclease H"/>
    <property type="match status" value="1"/>
</dbReference>
<keyword evidence="3" id="KW-0548">Nucleotidyltransferase</keyword>
<proteinExistence type="predicted"/>
<dbReference type="Proteomes" id="UP001307889">
    <property type="component" value="Chromosome 1"/>
</dbReference>
<dbReference type="InterPro" id="IPR036397">
    <property type="entry name" value="RNaseH_sf"/>
</dbReference>
<feature type="region of interest" description="Disordered" evidence="8">
    <location>
        <begin position="402"/>
        <end position="492"/>
    </location>
</feature>
<evidence type="ECO:0000256" key="4">
    <source>
        <dbReference type="ARBA" id="ARBA00022722"/>
    </source>
</evidence>
<name>A0ABN7A8E6_9HEMI</name>
<dbReference type="InterPro" id="IPR050951">
    <property type="entry name" value="Retrovirus_Pol_polyprotein"/>
</dbReference>
<evidence type="ECO:0000256" key="1">
    <source>
        <dbReference type="ARBA" id="ARBA00012493"/>
    </source>
</evidence>
<sequence length="492" mass="55556">MPDGSERSTSYASKALNDTEKRYPQIDREALAIVWGVKKFFQYIYARKFTIYTDNKPISHIFSPKNTTSAIHTVENAKADILSRSPVDETCSTCPVRDDFNEFVQLQIQQTPLTSKNIARETSKDPHLSQIVQLLLNGRDLRTAGFTGREADYSLSEGCLLLGPRVVIPAKFQPQLLEELHVAHIGIVKMKALARSLVYWPSIDADIEKMAKSCQPCLKNAKLPSKFRSHHWEYPSAPWDCIHVDYCRPFLGKYILIVVDAFSKWMCAAITSNLLENWFSQFGVPSVLVSDNGPQFTSEFFKNFLKTQGVKFHKTSAVYHPSTNGQVERGVQTLKRALKDAEATPSSLQHCINNFLQYHKAPHQSAGVGTGSRQDENWGLHYEVESKGQIFRRHVDQLKTAPTEKKSVSILEPQTTLMLPSPPRGSLRQSRSSRFAQAPERQASSHVVTGRSSLAAPQSPTRPTPIPEPESLPTERRYPLRDRRPPEVFRPE</sequence>